<keyword evidence="1" id="KW-0046">Antibiotic resistance</keyword>
<evidence type="ECO:0000256" key="1">
    <source>
        <dbReference type="ARBA" id="ARBA00023251"/>
    </source>
</evidence>
<dbReference type="InterPro" id="IPR029068">
    <property type="entry name" value="Glyas_Bleomycin-R_OHBP_Dase"/>
</dbReference>
<evidence type="ECO:0000313" key="4">
    <source>
        <dbReference type="Proteomes" id="UP001553843"/>
    </source>
</evidence>
<feature type="region of interest" description="Disordered" evidence="2">
    <location>
        <begin position="212"/>
        <end position="237"/>
    </location>
</feature>
<evidence type="ECO:0000256" key="2">
    <source>
        <dbReference type="SAM" id="MobiDB-lite"/>
    </source>
</evidence>
<name>A0ABV3LV32_9ACTN</name>
<feature type="compositionally biased region" description="Basic and acidic residues" evidence="2">
    <location>
        <begin position="215"/>
        <end position="229"/>
    </location>
</feature>
<evidence type="ECO:0000313" key="3">
    <source>
        <dbReference type="EMBL" id="MEW2362222.1"/>
    </source>
</evidence>
<dbReference type="InterPro" id="IPR000335">
    <property type="entry name" value="Bleomycin-R"/>
</dbReference>
<keyword evidence="4" id="KW-1185">Reference proteome</keyword>
<dbReference type="Proteomes" id="UP001553843">
    <property type="component" value="Unassembled WGS sequence"/>
</dbReference>
<reference evidence="3 4" key="1">
    <citation type="submission" date="2024-06" db="EMBL/GenBank/DDBJ databases">
        <title>The Natural Products Discovery Center: Release of the First 8490 Sequenced Strains for Exploring Actinobacteria Biosynthetic Diversity.</title>
        <authorList>
            <person name="Kalkreuter E."/>
            <person name="Kautsar S.A."/>
            <person name="Yang D."/>
            <person name="Bader C.D."/>
            <person name="Teijaro C.N."/>
            <person name="Fluegel L."/>
            <person name="Davis C.M."/>
            <person name="Simpson J.R."/>
            <person name="Lauterbach L."/>
            <person name="Steele A.D."/>
            <person name="Gui C."/>
            <person name="Meng S."/>
            <person name="Li G."/>
            <person name="Viehrig K."/>
            <person name="Ye F."/>
            <person name="Su P."/>
            <person name="Kiefer A.F."/>
            <person name="Nichols A."/>
            <person name="Cepeda A.J."/>
            <person name="Yan W."/>
            <person name="Fan B."/>
            <person name="Jiang Y."/>
            <person name="Adhikari A."/>
            <person name="Zheng C.-J."/>
            <person name="Schuster L."/>
            <person name="Cowan T.M."/>
            <person name="Smanski M.J."/>
            <person name="Chevrette M.G."/>
            <person name="De Carvalho L.P.S."/>
            <person name="Shen B."/>
        </authorList>
    </citation>
    <scope>NUCLEOTIDE SEQUENCE [LARGE SCALE GENOMIC DNA]</scope>
    <source>
        <strain evidence="3 4">NPDC047833</strain>
    </source>
</reference>
<gene>
    <name evidence="3" type="ORF">AB0887_09705</name>
</gene>
<sequence length="237" mass="26020">MTEKAIPMLPCQSLQPVLDFYTALGFEVTFQQKSPNPYAVVAYGAIELHFFGMKGYDPTQSYSGCCVATDDVDTLHAAFRAGLKATYGKIPSRGLPRIGPIKDMSYGARQFLMSDPGGNCVRVAQKISENQHHRPAPKEPFARALHYAAIFTHSREDPVGAAQIIDRVLGLEDERPTPLQEARLLLLRAEAAHQLGDDATAEHMLNTAASVQLTEEQRDSVRGDQERLTELLASGQP</sequence>
<dbReference type="RefSeq" id="WP_359771137.1">
    <property type="nucleotide sequence ID" value="NZ_JBEYRR010000001.1"/>
</dbReference>
<accession>A0ABV3LV32</accession>
<comment type="caution">
    <text evidence="3">The sequence shown here is derived from an EMBL/GenBank/DDBJ whole genome shotgun (WGS) entry which is preliminary data.</text>
</comment>
<organism evidence="3 4">
    <name type="scientific">Streptomyces huasconensis</name>
    <dbReference type="NCBI Taxonomy" id="1854574"/>
    <lineage>
        <taxon>Bacteria</taxon>
        <taxon>Bacillati</taxon>
        <taxon>Actinomycetota</taxon>
        <taxon>Actinomycetes</taxon>
        <taxon>Kitasatosporales</taxon>
        <taxon>Streptomycetaceae</taxon>
        <taxon>Streptomyces</taxon>
    </lineage>
</organism>
<protein>
    <submittedName>
        <fullName evidence="3">VOC family protein</fullName>
    </submittedName>
</protein>
<dbReference type="EMBL" id="JBEYRS010000003">
    <property type="protein sequence ID" value="MEW2362222.1"/>
    <property type="molecule type" value="Genomic_DNA"/>
</dbReference>
<dbReference type="SUPFAM" id="SSF54593">
    <property type="entry name" value="Glyoxalase/Bleomycin resistance protein/Dihydroxybiphenyl dioxygenase"/>
    <property type="match status" value="1"/>
</dbReference>
<dbReference type="Gene3D" id="3.10.180.10">
    <property type="entry name" value="2,3-Dihydroxybiphenyl 1,2-Dioxygenase, domain 1"/>
    <property type="match status" value="1"/>
</dbReference>
<proteinExistence type="predicted"/>
<dbReference type="CDD" id="cd08349">
    <property type="entry name" value="BLMA_like"/>
    <property type="match status" value="1"/>
</dbReference>